<dbReference type="Pfam" id="PF05954">
    <property type="entry name" value="Phage_GPD"/>
    <property type="match status" value="1"/>
</dbReference>
<dbReference type="NCBIfam" id="TIGR01646">
    <property type="entry name" value="vgr_GE"/>
    <property type="match status" value="1"/>
</dbReference>
<sequence length="595" mass="62735">MADASTGAVISYAISVNGNAMPGTYPLHGLRIEQAINRIASATLTFLDGSPDEEGFPISASSSFVPGNTVSIALGYDGNNSLVFEGIVVGQSLHVDNQRGPQLQVLCKDPAVKLTVGRKSANFSNQADSDVISQLVAAAGLQASVASTSLKLPTLVQYYATDWDFLVARAEANGLLVSALNGKVKVFDPQADSSPVFTLTYGNDILAFNAQLDAVSQLAQVTATAWSFQDQQLVSASSSASQAGPGNLSSQTLAKVVGLGSYALQTSATESSDELQCWAKAQILRSELAKITGEVRFQGSAKLLPGNYLTLAGLGARFAGDHFVSAVVHEVSDGNWTTEASIGLAAETFTQRHNDIQAPAASGLLPGTQGLFNGTVGKICDDPDGEYRIFVEVALFDQAASGLWARMANFYSTSGQGTFFLPEVGDEVILGFLNQDPRYPVILGSLYSQKRKPFGQFTPDQQNSLKGIVSKSELRLLFDDQNKILTVQTPGGNSVVLDDQHQQVQVKDQNGNSLLMSGSGMTLKSGGDITLQADGKLNLKGTSGITMQSSGGDIQQQALNIKHNADMQLTAKGGMSAQLQAGMDLTLKATMVMIN</sequence>
<name>A0ABX8N2C2_9PSED</name>
<gene>
    <name evidence="2" type="primary">vgrG</name>
    <name evidence="2" type="ORF">KSS94_21515</name>
</gene>
<accession>A0ABX8N2C2</accession>
<evidence type="ECO:0000313" key="3">
    <source>
        <dbReference type="Proteomes" id="UP001046350"/>
    </source>
</evidence>
<organism evidence="2 3">
    <name type="scientific">Pseudomonas fakonensis</name>
    <dbReference type="NCBI Taxonomy" id="2842355"/>
    <lineage>
        <taxon>Bacteria</taxon>
        <taxon>Pseudomonadati</taxon>
        <taxon>Pseudomonadota</taxon>
        <taxon>Gammaproteobacteria</taxon>
        <taxon>Pseudomonadales</taxon>
        <taxon>Pseudomonadaceae</taxon>
        <taxon>Pseudomonas</taxon>
    </lineage>
</organism>
<evidence type="ECO:0000259" key="1">
    <source>
        <dbReference type="Pfam" id="PF04717"/>
    </source>
</evidence>
<dbReference type="InterPro" id="IPR006531">
    <property type="entry name" value="Gp5/Vgr_OB"/>
</dbReference>
<dbReference type="RefSeq" id="WP_217840072.1">
    <property type="nucleotide sequence ID" value="NZ_CP077076.1"/>
</dbReference>
<keyword evidence="3" id="KW-1185">Reference proteome</keyword>
<feature type="domain" description="Gp5/Type VI secretion system Vgr protein OB-fold" evidence="1">
    <location>
        <begin position="373"/>
        <end position="447"/>
    </location>
</feature>
<dbReference type="InterPro" id="IPR006533">
    <property type="entry name" value="T6SS_Vgr_RhsGE"/>
</dbReference>
<dbReference type="EMBL" id="CP077076">
    <property type="protein sequence ID" value="QXH50497.1"/>
    <property type="molecule type" value="Genomic_DNA"/>
</dbReference>
<reference evidence="2" key="1">
    <citation type="journal article" date="2021" name="Microorganisms">
        <title>The Ever-Expanding Pseudomonas Genus: Description of 43 New Species and Partition of the Pseudomonas putida Group.</title>
        <authorList>
            <person name="Girard L."/>
            <person name="Lood C."/>
            <person name="Hofte M."/>
            <person name="Vandamme P."/>
            <person name="Rokni-Zadeh H."/>
            <person name="van Noort V."/>
            <person name="Lavigne R."/>
            <person name="De Mot R."/>
        </authorList>
    </citation>
    <scope>NUCLEOTIDE SEQUENCE</scope>
    <source>
        <strain evidence="2">COW40</strain>
    </source>
</reference>
<evidence type="ECO:0000313" key="2">
    <source>
        <dbReference type="EMBL" id="QXH50497.1"/>
    </source>
</evidence>
<dbReference type="Pfam" id="PF04717">
    <property type="entry name" value="Phage_base_V"/>
    <property type="match status" value="1"/>
</dbReference>
<protein>
    <submittedName>
        <fullName evidence="2">Type VI secretion system tip protein VgrG</fullName>
    </submittedName>
</protein>
<dbReference type="Proteomes" id="UP001046350">
    <property type="component" value="Chromosome"/>
</dbReference>
<proteinExistence type="predicted"/>